<dbReference type="InterPro" id="IPR011067">
    <property type="entry name" value="Plasmid_toxin/cell-grow_inhib"/>
</dbReference>
<comment type="similarity">
    <text evidence="1">Belongs to the CcdB toxin family.</text>
</comment>
<dbReference type="GO" id="GO:0006276">
    <property type="term" value="P:plasmid maintenance"/>
    <property type="evidence" value="ECO:0007669"/>
    <property type="project" value="InterPro"/>
</dbReference>
<evidence type="ECO:0000256" key="2">
    <source>
        <dbReference type="ARBA" id="ARBA00015075"/>
    </source>
</evidence>
<dbReference type="Gene3D" id="2.30.30.110">
    <property type="match status" value="1"/>
</dbReference>
<evidence type="ECO:0000256" key="6">
    <source>
        <dbReference type="ARBA" id="ARBA00029628"/>
    </source>
</evidence>
<accession>A0A8K0VGY6</accession>
<evidence type="ECO:0000313" key="9">
    <source>
        <dbReference type="Proteomes" id="UP000648908"/>
    </source>
</evidence>
<keyword evidence="5" id="KW-0804">Transcription</keyword>
<keyword evidence="4" id="KW-0805">Transcription regulation</keyword>
<organism evidence="8 9">
    <name type="scientific">Szabonella alba</name>
    <dbReference type="NCBI Taxonomy" id="2804194"/>
    <lineage>
        <taxon>Bacteria</taxon>
        <taxon>Pseudomonadati</taxon>
        <taxon>Pseudomonadota</taxon>
        <taxon>Alphaproteobacteria</taxon>
        <taxon>Rhodobacterales</taxon>
        <taxon>Paracoccaceae</taxon>
        <taxon>Szabonella</taxon>
    </lineage>
</organism>
<name>A0A8K0VGY6_9RHOB</name>
<sequence length="99" mass="10500">MARFEAWPNSDGPGWLLDVQTDLLCDLATRVVVPLIPLAQAPRPAARLNPVLKVEGADHAMVSQFLAAVPVSVLHGEPVSLAGQEQIITNALDLLLTGV</sequence>
<reference evidence="8" key="1">
    <citation type="submission" date="2021-01" db="EMBL/GenBank/DDBJ databases">
        <title>Tabrizicola alba sp. nov. a motile alkaliphilic bacterium isolated from a soda lake.</title>
        <authorList>
            <person name="Szuroczki S."/>
            <person name="Abbaszade G."/>
            <person name="Schumann P."/>
            <person name="Toth E."/>
        </authorList>
    </citation>
    <scope>NUCLEOTIDE SEQUENCE</scope>
    <source>
        <strain evidence="8">DMG-N-6</strain>
    </source>
</reference>
<dbReference type="InterPro" id="IPR002712">
    <property type="entry name" value="CcdB"/>
</dbReference>
<dbReference type="GO" id="GO:0008657">
    <property type="term" value="F:DNA topoisomerase type II (double strand cut, ATP-hydrolyzing) inhibitor activity"/>
    <property type="evidence" value="ECO:0007669"/>
    <property type="project" value="InterPro"/>
</dbReference>
<evidence type="ECO:0000313" key="8">
    <source>
        <dbReference type="EMBL" id="MBL4919257.1"/>
    </source>
</evidence>
<dbReference type="SUPFAM" id="SSF50118">
    <property type="entry name" value="Cell growth inhibitor/plasmid maintenance toxic component"/>
    <property type="match status" value="1"/>
</dbReference>
<evidence type="ECO:0000256" key="4">
    <source>
        <dbReference type="ARBA" id="ARBA00023015"/>
    </source>
</evidence>
<evidence type="ECO:0000256" key="1">
    <source>
        <dbReference type="ARBA" id="ARBA00005230"/>
    </source>
</evidence>
<proteinExistence type="inferred from homology"/>
<evidence type="ECO:0000256" key="7">
    <source>
        <dbReference type="ARBA" id="ARBA00033135"/>
    </source>
</evidence>
<dbReference type="Pfam" id="PF01845">
    <property type="entry name" value="CcdB"/>
    <property type="match status" value="1"/>
</dbReference>
<dbReference type="RefSeq" id="WP_202690235.1">
    <property type="nucleotide sequence ID" value="NZ_JAESVN010000015.1"/>
</dbReference>
<dbReference type="AlphaFoldDB" id="A0A8K0VGY6"/>
<keyword evidence="9" id="KW-1185">Reference proteome</keyword>
<evidence type="ECO:0000256" key="5">
    <source>
        <dbReference type="ARBA" id="ARBA00023163"/>
    </source>
</evidence>
<comment type="caution">
    <text evidence="8">The sequence shown here is derived from an EMBL/GenBank/DDBJ whole genome shotgun (WGS) entry which is preliminary data.</text>
</comment>
<dbReference type="EMBL" id="JAESVN010000015">
    <property type="protein sequence ID" value="MBL4919257.1"/>
    <property type="molecule type" value="Genomic_DNA"/>
</dbReference>
<dbReference type="Proteomes" id="UP000648908">
    <property type="component" value="Unassembled WGS sequence"/>
</dbReference>
<evidence type="ECO:0000256" key="3">
    <source>
        <dbReference type="ARBA" id="ARBA00022491"/>
    </source>
</evidence>
<protein>
    <recommendedName>
        <fullName evidence="2">Toxin CcdB</fullName>
    </recommendedName>
    <alternativeName>
        <fullName evidence="7">Cytotoxic protein CcdB</fullName>
    </alternativeName>
    <alternativeName>
        <fullName evidence="6">Protein LetD</fullName>
    </alternativeName>
</protein>
<keyword evidence="3" id="KW-0678">Repressor</keyword>
<gene>
    <name evidence="8" type="ORF">JL811_18720</name>
</gene>